<protein>
    <submittedName>
        <fullName evidence="1">Uncharacterized protein</fullName>
    </submittedName>
</protein>
<sequence>MFEEYFDFDSAVLHKNDDDPLKSAIIDELQRRMIVLDIRPVNEGTIRILTDTILFKLCTKAECKIEVGTKIDCKLLMPCQFDYRIMYKGFAIGCVETKCKGGLEGKSVVQAALELLVLQAEFAEKKCPNPLPPLFSILTDGTQYIIIKLMNIPENDTKIFVFESNSESKKLFVHHFQSIEAAVNWLIPTFLALTREPKSYVDHMKADTNLVGKR</sequence>
<evidence type="ECO:0000313" key="2">
    <source>
        <dbReference type="Proteomes" id="UP001186944"/>
    </source>
</evidence>
<evidence type="ECO:0000313" key="1">
    <source>
        <dbReference type="EMBL" id="KAK3108823.1"/>
    </source>
</evidence>
<reference evidence="1" key="1">
    <citation type="submission" date="2019-08" db="EMBL/GenBank/DDBJ databases">
        <title>The improved chromosome-level genome for the pearl oyster Pinctada fucata martensii using PacBio sequencing and Hi-C.</title>
        <authorList>
            <person name="Zheng Z."/>
        </authorList>
    </citation>
    <scope>NUCLEOTIDE SEQUENCE</scope>
    <source>
        <strain evidence="1">ZZ-2019</strain>
        <tissue evidence="1">Adductor muscle</tissue>
    </source>
</reference>
<gene>
    <name evidence="1" type="ORF">FSP39_016579</name>
</gene>
<dbReference type="Proteomes" id="UP001186944">
    <property type="component" value="Unassembled WGS sequence"/>
</dbReference>
<comment type="caution">
    <text evidence="1">The sequence shown here is derived from an EMBL/GenBank/DDBJ whole genome shotgun (WGS) entry which is preliminary data.</text>
</comment>
<dbReference type="AlphaFoldDB" id="A0AA88YMS0"/>
<name>A0AA88YMS0_PINIB</name>
<proteinExistence type="predicted"/>
<organism evidence="1 2">
    <name type="scientific">Pinctada imbricata</name>
    <name type="common">Atlantic pearl-oyster</name>
    <name type="synonym">Pinctada martensii</name>
    <dbReference type="NCBI Taxonomy" id="66713"/>
    <lineage>
        <taxon>Eukaryota</taxon>
        <taxon>Metazoa</taxon>
        <taxon>Spiralia</taxon>
        <taxon>Lophotrochozoa</taxon>
        <taxon>Mollusca</taxon>
        <taxon>Bivalvia</taxon>
        <taxon>Autobranchia</taxon>
        <taxon>Pteriomorphia</taxon>
        <taxon>Pterioida</taxon>
        <taxon>Pterioidea</taxon>
        <taxon>Pteriidae</taxon>
        <taxon>Pinctada</taxon>
    </lineage>
</organism>
<dbReference type="EMBL" id="VSWD01000001">
    <property type="protein sequence ID" value="KAK3108823.1"/>
    <property type="molecule type" value="Genomic_DNA"/>
</dbReference>
<accession>A0AA88YMS0</accession>
<keyword evidence="2" id="KW-1185">Reference proteome</keyword>